<gene>
    <name evidence="2" type="ORF">LCGC14_2861330</name>
</gene>
<protein>
    <submittedName>
        <fullName evidence="2">Uncharacterized protein</fullName>
    </submittedName>
</protein>
<feature type="region of interest" description="Disordered" evidence="1">
    <location>
        <begin position="139"/>
        <end position="161"/>
    </location>
</feature>
<evidence type="ECO:0000313" key="2">
    <source>
        <dbReference type="EMBL" id="KKK76669.1"/>
    </source>
</evidence>
<comment type="caution">
    <text evidence="2">The sequence shown here is derived from an EMBL/GenBank/DDBJ whole genome shotgun (WGS) entry which is preliminary data.</text>
</comment>
<feature type="non-terminal residue" evidence="2">
    <location>
        <position position="1"/>
    </location>
</feature>
<reference evidence="2" key="1">
    <citation type="journal article" date="2015" name="Nature">
        <title>Complex archaea that bridge the gap between prokaryotes and eukaryotes.</title>
        <authorList>
            <person name="Spang A."/>
            <person name="Saw J.H."/>
            <person name="Jorgensen S.L."/>
            <person name="Zaremba-Niedzwiedzka K."/>
            <person name="Martijn J."/>
            <person name="Lind A.E."/>
            <person name="van Eijk R."/>
            <person name="Schleper C."/>
            <person name="Guy L."/>
            <person name="Ettema T.J."/>
        </authorList>
    </citation>
    <scope>NUCLEOTIDE SEQUENCE</scope>
</reference>
<organism evidence="2">
    <name type="scientific">marine sediment metagenome</name>
    <dbReference type="NCBI Taxonomy" id="412755"/>
    <lineage>
        <taxon>unclassified sequences</taxon>
        <taxon>metagenomes</taxon>
        <taxon>ecological metagenomes</taxon>
    </lineage>
</organism>
<dbReference type="AlphaFoldDB" id="A0A0F9ADV1"/>
<proteinExistence type="predicted"/>
<name>A0A0F9ADV1_9ZZZZ</name>
<evidence type="ECO:0000256" key="1">
    <source>
        <dbReference type="SAM" id="MobiDB-lite"/>
    </source>
</evidence>
<dbReference type="EMBL" id="LAZR01055307">
    <property type="protein sequence ID" value="KKK76669.1"/>
    <property type="molecule type" value="Genomic_DNA"/>
</dbReference>
<sequence length="223" mass="22843">DGFNMAITADADTNGGENTTPYNHTCTGANLLLVVLVALRDGVDAVDGITYNSVALTQGHTRVGNGMQFDVWYLINPATGSNVIAVDTTSIGNDYHTHAASFAGVLQASPADDTGDGSADGANPAFDLIPSTDGQLLIGGHANEDGGAGTTGTGETTLSNNDDGVWSNGFSYAIQTSKATQSMNWTWASDTWAGAGLTFKEVVAAPSGIASMRQLIGHGQGTR</sequence>
<accession>A0A0F9ADV1</accession>